<dbReference type="InterPro" id="IPR016181">
    <property type="entry name" value="Acyl_CoA_acyltransferase"/>
</dbReference>
<dbReference type="PANTHER" id="PTHR43420:SF44">
    <property type="entry name" value="ACETYLTRANSFERASE YPEA"/>
    <property type="match status" value="1"/>
</dbReference>
<evidence type="ECO:0000259" key="5">
    <source>
        <dbReference type="PROSITE" id="PS51186"/>
    </source>
</evidence>
<dbReference type="EC" id="2.3.1.266" evidence="6"/>
<name>A0AA43ZRY3_9LACT</name>
<dbReference type="SUPFAM" id="SSF55729">
    <property type="entry name" value="Acyl-CoA N-acyltransferases (Nat)"/>
    <property type="match status" value="1"/>
</dbReference>
<dbReference type="InterPro" id="IPR000182">
    <property type="entry name" value="GNAT_dom"/>
</dbReference>
<dbReference type="NCBIfam" id="TIGR01575">
    <property type="entry name" value="rimI"/>
    <property type="match status" value="1"/>
</dbReference>
<evidence type="ECO:0000313" key="7">
    <source>
        <dbReference type="Proteomes" id="UP001171751"/>
    </source>
</evidence>
<keyword evidence="6" id="KW-0689">Ribosomal protein</keyword>
<keyword evidence="3 6" id="KW-0808">Transferase</keyword>
<protein>
    <submittedName>
        <fullName evidence="6">Ribosomal protein S18-alanine N-acetyltransferase</fullName>
        <ecNumber evidence="6">2.3.1.266</ecNumber>
    </submittedName>
</protein>
<evidence type="ECO:0000313" key="6">
    <source>
        <dbReference type="EMBL" id="MDO5457321.1"/>
    </source>
</evidence>
<keyword evidence="4 6" id="KW-0012">Acyltransferase</keyword>
<evidence type="ECO:0000256" key="2">
    <source>
        <dbReference type="ARBA" id="ARBA00022490"/>
    </source>
</evidence>
<feature type="domain" description="N-acetyltransferase" evidence="5">
    <location>
        <begin position="41"/>
        <end position="189"/>
    </location>
</feature>
<keyword evidence="6" id="KW-0687">Ribonucleoprotein</keyword>
<comment type="similarity">
    <text evidence="1">Belongs to the acetyltransferase family. RimI subfamily.</text>
</comment>
<gene>
    <name evidence="6" type="primary">rimI</name>
    <name evidence="6" type="ORF">Q4F26_03165</name>
</gene>
<evidence type="ECO:0000256" key="4">
    <source>
        <dbReference type="ARBA" id="ARBA00023315"/>
    </source>
</evidence>
<dbReference type="AlphaFoldDB" id="A0AA43ZRY3"/>
<keyword evidence="2" id="KW-0963">Cytoplasm</keyword>
<dbReference type="PANTHER" id="PTHR43420">
    <property type="entry name" value="ACETYLTRANSFERASE"/>
    <property type="match status" value="1"/>
</dbReference>
<evidence type="ECO:0000256" key="3">
    <source>
        <dbReference type="ARBA" id="ARBA00022679"/>
    </source>
</evidence>
<proteinExistence type="inferred from homology"/>
<dbReference type="InterPro" id="IPR050680">
    <property type="entry name" value="YpeA/RimI_acetyltransf"/>
</dbReference>
<sequence length="195" mass="23214">MYKKLQDWMDDLDQKKMEMERLSDRVRLPVYHYDSKDGYHFSFKIGDTESVDDIMELQKLSYDEDIPWQSKSVWHDLAYNPKAFYILVYAEDGTPAAFIGSWLVEDDAHITNLCVNPTYQRQGLARYLMDLLKEIAVEMDMHFLSLEVRVSNNIAQQLYIRYGFKPTRLIKDYYKNNQEDAIKMVKRIRPKFDGN</sequence>
<evidence type="ECO:0000256" key="1">
    <source>
        <dbReference type="ARBA" id="ARBA00005395"/>
    </source>
</evidence>
<dbReference type="GO" id="GO:0005840">
    <property type="term" value="C:ribosome"/>
    <property type="evidence" value="ECO:0007669"/>
    <property type="project" value="UniProtKB-KW"/>
</dbReference>
<organism evidence="6 7">
    <name type="scientific">Atopococcus tabaci</name>
    <dbReference type="NCBI Taxonomy" id="269774"/>
    <lineage>
        <taxon>Bacteria</taxon>
        <taxon>Bacillati</taxon>
        <taxon>Bacillota</taxon>
        <taxon>Bacilli</taxon>
        <taxon>Lactobacillales</taxon>
        <taxon>Carnobacteriaceae</taxon>
        <taxon>Atopococcus</taxon>
    </lineage>
</organism>
<dbReference type="InterPro" id="IPR006464">
    <property type="entry name" value="AcTrfase_RimI/Ard1"/>
</dbReference>
<accession>A0AA43ZRY3</accession>
<dbReference type="EMBL" id="JAUNQW010000009">
    <property type="protein sequence ID" value="MDO5457321.1"/>
    <property type="molecule type" value="Genomic_DNA"/>
</dbReference>
<dbReference type="Pfam" id="PF00583">
    <property type="entry name" value="Acetyltransf_1"/>
    <property type="match status" value="1"/>
</dbReference>
<dbReference type="CDD" id="cd04301">
    <property type="entry name" value="NAT_SF"/>
    <property type="match status" value="1"/>
</dbReference>
<comment type="caution">
    <text evidence="6">The sequence shown here is derived from an EMBL/GenBank/DDBJ whole genome shotgun (WGS) entry which is preliminary data.</text>
</comment>
<dbReference type="Gene3D" id="3.40.630.30">
    <property type="match status" value="1"/>
</dbReference>
<keyword evidence="7" id="KW-1185">Reference proteome</keyword>
<reference evidence="6" key="1">
    <citation type="submission" date="2023-07" db="EMBL/GenBank/DDBJ databases">
        <title>Between Cages and Wild: Unraveling the Impact of Captivity on Animal Microbiomes and Antimicrobial Resistance.</title>
        <authorList>
            <person name="Schmartz G.P."/>
            <person name="Rehner J."/>
            <person name="Schuff M.J."/>
            <person name="Becker S.L."/>
            <person name="Kravczyk M."/>
            <person name="Gurevich A."/>
            <person name="Francke R."/>
            <person name="Mueller R."/>
            <person name="Keller V."/>
            <person name="Keller A."/>
        </authorList>
    </citation>
    <scope>NUCLEOTIDE SEQUENCE</scope>
    <source>
        <strain evidence="6">S39M_St_73</strain>
    </source>
</reference>
<dbReference type="PROSITE" id="PS51186">
    <property type="entry name" value="GNAT"/>
    <property type="match status" value="1"/>
</dbReference>
<dbReference type="GO" id="GO:0008999">
    <property type="term" value="F:protein-N-terminal-alanine acetyltransferase activity"/>
    <property type="evidence" value="ECO:0007669"/>
    <property type="project" value="UniProtKB-EC"/>
</dbReference>
<dbReference type="Proteomes" id="UP001171751">
    <property type="component" value="Unassembled WGS sequence"/>
</dbReference>